<feature type="compositionally biased region" description="Basic residues" evidence="1">
    <location>
        <begin position="213"/>
        <end position="222"/>
    </location>
</feature>
<dbReference type="InterPro" id="IPR045728">
    <property type="entry name" value="DUF6082"/>
</dbReference>
<keyword evidence="4" id="KW-1185">Reference proteome</keyword>
<feature type="transmembrane region" description="Helical" evidence="2">
    <location>
        <begin position="55"/>
        <end position="77"/>
    </location>
</feature>
<reference evidence="3 4" key="1">
    <citation type="submission" date="2017-09" db="EMBL/GenBank/DDBJ databases">
        <authorList>
            <person name="Ehlers B."/>
            <person name="Leendertz F.H."/>
        </authorList>
    </citation>
    <scope>NUCLEOTIDE SEQUENCE [LARGE SCALE GENOMIC DNA]</scope>
    <source>
        <strain evidence="3 4">CGMCC 4.6857</strain>
    </source>
</reference>
<evidence type="ECO:0000313" key="4">
    <source>
        <dbReference type="Proteomes" id="UP000219612"/>
    </source>
</evidence>
<proteinExistence type="predicted"/>
<dbReference type="OrthoDB" id="3297561at2"/>
<feature type="transmembrane region" description="Helical" evidence="2">
    <location>
        <begin position="12"/>
        <end position="35"/>
    </location>
</feature>
<dbReference type="Pfam" id="PF19560">
    <property type="entry name" value="DUF6082"/>
    <property type="match status" value="1"/>
</dbReference>
<dbReference type="RefSeq" id="WP_097324754.1">
    <property type="nucleotide sequence ID" value="NZ_OBDY01000017.1"/>
</dbReference>
<evidence type="ECO:0000256" key="2">
    <source>
        <dbReference type="SAM" id="Phobius"/>
    </source>
</evidence>
<dbReference type="EMBL" id="OBDY01000017">
    <property type="protein sequence ID" value="SNY56406.1"/>
    <property type="molecule type" value="Genomic_DNA"/>
</dbReference>
<accession>A0A285JAJ2</accession>
<gene>
    <name evidence="3" type="ORF">SAMN05421748_117151</name>
</gene>
<evidence type="ECO:0000313" key="3">
    <source>
        <dbReference type="EMBL" id="SNY56406.1"/>
    </source>
</evidence>
<keyword evidence="2" id="KW-0472">Membrane</keyword>
<name>A0A285JAJ2_9ACTN</name>
<dbReference type="AlphaFoldDB" id="A0A285JAJ2"/>
<keyword evidence="2" id="KW-1133">Transmembrane helix</keyword>
<dbReference type="Proteomes" id="UP000219612">
    <property type="component" value="Unassembled WGS sequence"/>
</dbReference>
<protein>
    <submittedName>
        <fullName evidence="3">Uncharacterized protein</fullName>
    </submittedName>
</protein>
<sequence>MSESRVTVGRAQLSIALTVTAMACLVIAITVAPWLMSVMTSRPVDWRWLADVGQAYGGISAILSGLALCGIAGSLVLQWRQARLADAATRRAQQIELVKVSLSDPDLAFPVVPGIPWSQLRRWMILNLWVSHWAMLWNTGTLSRSGLRHLFEELFRDPAALTWWASIGARAWADGSTRRSQSFRDLADDTYREAVDAHAAGGGAPINPGTFRSHSRPPFGHRRLQEPRLPSSRSRRHRGRELTPLETAGRSALPDGEGTLRHSG</sequence>
<feature type="region of interest" description="Disordered" evidence="1">
    <location>
        <begin position="199"/>
        <end position="264"/>
    </location>
</feature>
<organism evidence="3 4">
    <name type="scientific">Paractinoplanes atraurantiacus</name>
    <dbReference type="NCBI Taxonomy" id="1036182"/>
    <lineage>
        <taxon>Bacteria</taxon>
        <taxon>Bacillati</taxon>
        <taxon>Actinomycetota</taxon>
        <taxon>Actinomycetes</taxon>
        <taxon>Micromonosporales</taxon>
        <taxon>Micromonosporaceae</taxon>
        <taxon>Paractinoplanes</taxon>
    </lineage>
</organism>
<keyword evidence="2" id="KW-0812">Transmembrane</keyword>
<dbReference type="PROSITE" id="PS51257">
    <property type="entry name" value="PROKAR_LIPOPROTEIN"/>
    <property type="match status" value="1"/>
</dbReference>
<evidence type="ECO:0000256" key="1">
    <source>
        <dbReference type="SAM" id="MobiDB-lite"/>
    </source>
</evidence>